<evidence type="ECO:0000259" key="1">
    <source>
        <dbReference type="PROSITE" id="PS51459"/>
    </source>
</evidence>
<dbReference type="EMBL" id="CP029709">
    <property type="protein sequence ID" value="QCR15767.1"/>
    <property type="molecule type" value="Genomic_DNA"/>
</dbReference>
<evidence type="ECO:0000313" key="2">
    <source>
        <dbReference type="EMBL" id="QCR15767.1"/>
    </source>
</evidence>
<feature type="domain" description="Fido" evidence="1">
    <location>
        <begin position="113"/>
        <end position="246"/>
    </location>
</feature>
<dbReference type="PANTHER" id="PTHR13504:SF38">
    <property type="entry name" value="FIDO DOMAIN-CONTAINING PROTEIN"/>
    <property type="match status" value="1"/>
</dbReference>
<dbReference type="InterPro" id="IPR036597">
    <property type="entry name" value="Fido-like_dom_sf"/>
</dbReference>
<dbReference type="SUPFAM" id="SSF140931">
    <property type="entry name" value="Fic-like"/>
    <property type="match status" value="1"/>
</dbReference>
<sequence>MDTYRICRIMEDTDTHLIQEKLLARINEKMKQLNSMRPIPADALGRLHEEMRLVHTYHSNAIEGNTLTLQETKLVLEEGLTIGGKSLREHLEASNNAKAFDRMEELAKKKRSIDHIIIQEIHEIVTRGILEDAGRYRTRNVRITGAVKSPPDWSKIVKLMDELIEKVAESKAHPLETASLLHHRFVEIHPFSDGNGRVARLLTNLYLIARDYPPVVLKKEDREKYYKSLRAADAGNLGSFANFIAKAVDENLTLYLSISGGKDELLPLKELAMVTPYSQEYLSLRARQGLLDAVKIGKTWHSSKRAVEQYLSEHGKKDV</sequence>
<dbReference type="Pfam" id="PF02661">
    <property type="entry name" value="Fic"/>
    <property type="match status" value="1"/>
</dbReference>
<gene>
    <name evidence="2" type="ORF">DKM28_06625</name>
</gene>
<evidence type="ECO:0000313" key="3">
    <source>
        <dbReference type="Proteomes" id="UP000300067"/>
    </source>
</evidence>
<dbReference type="InterPro" id="IPR003812">
    <property type="entry name" value="Fido"/>
</dbReference>
<protein>
    <submittedName>
        <fullName evidence="2">Fic family protein</fullName>
    </submittedName>
</protein>
<reference evidence="2 3" key="1">
    <citation type="submission" date="2018-05" db="EMBL/GenBank/DDBJ databases">
        <title>Methanosarcina gilichinskyana sp. nov., a novel methanogenic archaeon isolated from Holocene permafrost, North East Russia.</title>
        <authorList>
            <person name="Oshurkova V."/>
            <person name="Meer M."/>
            <person name="Bochkareva O."/>
            <person name="Shcherbakova V."/>
        </authorList>
    </citation>
    <scope>NUCLEOTIDE SEQUENCE [LARGE SCALE GENOMIC DNA]</scope>
    <source>
        <strain evidence="2 3">JL01</strain>
    </source>
</reference>
<dbReference type="PROSITE" id="PS51459">
    <property type="entry name" value="FIDO"/>
    <property type="match status" value="1"/>
</dbReference>
<dbReference type="AlphaFoldDB" id="A0A4P8QVX4"/>
<organism evidence="2 3">
    <name type="scientific">Methanosarcina mazei</name>
    <name type="common">Methanosarcina frisia</name>
    <dbReference type="NCBI Taxonomy" id="2209"/>
    <lineage>
        <taxon>Archaea</taxon>
        <taxon>Methanobacteriati</taxon>
        <taxon>Methanobacteriota</taxon>
        <taxon>Stenosarchaea group</taxon>
        <taxon>Methanomicrobia</taxon>
        <taxon>Methanosarcinales</taxon>
        <taxon>Methanosarcinaceae</taxon>
        <taxon>Methanosarcina</taxon>
    </lineage>
</organism>
<accession>A0A4P8QVX4</accession>
<dbReference type="Proteomes" id="UP000300067">
    <property type="component" value="Chromosome"/>
</dbReference>
<name>A0A4P8QVX4_METMZ</name>
<proteinExistence type="predicted"/>
<dbReference type="PANTHER" id="PTHR13504">
    <property type="entry name" value="FIDO DOMAIN-CONTAINING PROTEIN DDB_G0283145"/>
    <property type="match status" value="1"/>
</dbReference>
<dbReference type="Gene3D" id="1.10.3290.10">
    <property type="entry name" value="Fido-like domain"/>
    <property type="match status" value="1"/>
</dbReference>
<dbReference type="InterPro" id="IPR040198">
    <property type="entry name" value="Fido_containing"/>
</dbReference>